<evidence type="ECO:0000313" key="4">
    <source>
        <dbReference type="Proteomes" id="UP000053144"/>
    </source>
</evidence>
<gene>
    <name evidence="3" type="ORF">LR48_Vigan07g167300</name>
</gene>
<dbReference type="AlphaFoldDB" id="A0A0L9UZM3"/>
<accession>A0A0L9UZM3</accession>
<feature type="compositionally biased region" description="Basic and acidic residues" evidence="2">
    <location>
        <begin position="267"/>
        <end position="277"/>
    </location>
</feature>
<feature type="coiled-coil region" evidence="1">
    <location>
        <begin position="38"/>
        <end position="68"/>
    </location>
</feature>
<dbReference type="Proteomes" id="UP000053144">
    <property type="component" value="Chromosome 7"/>
</dbReference>
<evidence type="ECO:0000256" key="1">
    <source>
        <dbReference type="SAM" id="Coils"/>
    </source>
</evidence>
<proteinExistence type="predicted"/>
<evidence type="ECO:0000256" key="2">
    <source>
        <dbReference type="SAM" id="MobiDB-lite"/>
    </source>
</evidence>
<reference evidence="4" key="1">
    <citation type="journal article" date="2015" name="Proc. Natl. Acad. Sci. U.S.A.">
        <title>Genome sequencing of adzuki bean (Vigna angularis) provides insight into high starch and low fat accumulation and domestication.</title>
        <authorList>
            <person name="Yang K."/>
            <person name="Tian Z."/>
            <person name="Chen C."/>
            <person name="Luo L."/>
            <person name="Zhao B."/>
            <person name="Wang Z."/>
            <person name="Yu L."/>
            <person name="Li Y."/>
            <person name="Sun Y."/>
            <person name="Li W."/>
            <person name="Chen Y."/>
            <person name="Li Y."/>
            <person name="Zhang Y."/>
            <person name="Ai D."/>
            <person name="Zhao J."/>
            <person name="Shang C."/>
            <person name="Ma Y."/>
            <person name="Wu B."/>
            <person name="Wang M."/>
            <person name="Gao L."/>
            <person name="Sun D."/>
            <person name="Zhang P."/>
            <person name="Guo F."/>
            <person name="Wang W."/>
            <person name="Li Y."/>
            <person name="Wang J."/>
            <person name="Varshney R.K."/>
            <person name="Wang J."/>
            <person name="Ling H.Q."/>
            <person name="Wan P."/>
        </authorList>
    </citation>
    <scope>NUCLEOTIDE SEQUENCE</scope>
    <source>
        <strain evidence="4">cv. Jingnong 6</strain>
    </source>
</reference>
<dbReference type="Gramene" id="KOM47969">
    <property type="protein sequence ID" value="KOM47969"/>
    <property type="gene ID" value="LR48_Vigan07g167300"/>
</dbReference>
<keyword evidence="1" id="KW-0175">Coiled coil</keyword>
<evidence type="ECO:0000313" key="3">
    <source>
        <dbReference type="EMBL" id="KOM47969.1"/>
    </source>
</evidence>
<name>A0A0L9UZM3_PHAAN</name>
<sequence length="277" mass="31682">MEMRIGHLIERLKDFGVVTEVYPREECQAIITGSDKTLDEKKIVKEELSEKDKDVEKEREVVEREERKKICVKIKKKKEVHEEGAAGPTIYIHASSNTSSIGPASSFNIQQSGVVHTEMTPRCPAWMKECTSSSIQESSRVQQEGPPGVEGRIIKLASIRNIPRPTFLKEVQHTILSPAQQWIARSWLHSSRIQQGFWLEEKGLRKKGEPKNIEKKERGLRLMMILGDEKWQQEYTTQQPLHGPASFERKPHIRGHHPSIGRAAATVEREGEPPREM</sequence>
<organism evidence="3 4">
    <name type="scientific">Phaseolus angularis</name>
    <name type="common">Azuki bean</name>
    <name type="synonym">Vigna angularis</name>
    <dbReference type="NCBI Taxonomy" id="3914"/>
    <lineage>
        <taxon>Eukaryota</taxon>
        <taxon>Viridiplantae</taxon>
        <taxon>Streptophyta</taxon>
        <taxon>Embryophyta</taxon>
        <taxon>Tracheophyta</taxon>
        <taxon>Spermatophyta</taxon>
        <taxon>Magnoliopsida</taxon>
        <taxon>eudicotyledons</taxon>
        <taxon>Gunneridae</taxon>
        <taxon>Pentapetalae</taxon>
        <taxon>rosids</taxon>
        <taxon>fabids</taxon>
        <taxon>Fabales</taxon>
        <taxon>Fabaceae</taxon>
        <taxon>Papilionoideae</taxon>
        <taxon>50 kb inversion clade</taxon>
        <taxon>NPAAA clade</taxon>
        <taxon>indigoferoid/millettioid clade</taxon>
        <taxon>Phaseoleae</taxon>
        <taxon>Vigna</taxon>
    </lineage>
</organism>
<feature type="region of interest" description="Disordered" evidence="2">
    <location>
        <begin position="235"/>
        <end position="277"/>
    </location>
</feature>
<dbReference type="EMBL" id="CM003377">
    <property type="protein sequence ID" value="KOM47969.1"/>
    <property type="molecule type" value="Genomic_DNA"/>
</dbReference>
<protein>
    <submittedName>
        <fullName evidence="3">Uncharacterized protein</fullName>
    </submittedName>
</protein>